<accession>A0A5B1M691</accession>
<dbReference type="AlphaFoldDB" id="A0A5B1M691"/>
<evidence type="ECO:0000256" key="6">
    <source>
        <dbReference type="ARBA" id="ARBA00022989"/>
    </source>
</evidence>
<dbReference type="GO" id="GO:0005886">
    <property type="term" value="C:plasma membrane"/>
    <property type="evidence" value="ECO:0007669"/>
    <property type="project" value="UniProtKB-SubCell"/>
</dbReference>
<evidence type="ECO:0000256" key="8">
    <source>
        <dbReference type="SAM" id="Phobius"/>
    </source>
</evidence>
<evidence type="ECO:0000259" key="9">
    <source>
        <dbReference type="Pfam" id="PF01061"/>
    </source>
</evidence>
<evidence type="ECO:0000256" key="5">
    <source>
        <dbReference type="ARBA" id="ARBA00022692"/>
    </source>
</evidence>
<evidence type="ECO:0000256" key="4">
    <source>
        <dbReference type="ARBA" id="ARBA00022475"/>
    </source>
</evidence>
<evidence type="ECO:0000256" key="3">
    <source>
        <dbReference type="ARBA" id="ARBA00022448"/>
    </source>
</evidence>
<evidence type="ECO:0000256" key="2">
    <source>
        <dbReference type="ARBA" id="ARBA00007783"/>
    </source>
</evidence>
<feature type="transmembrane region" description="Helical" evidence="8">
    <location>
        <begin position="163"/>
        <end position="185"/>
    </location>
</feature>
<comment type="subcellular location">
    <subcellularLocation>
        <location evidence="1">Cell inner membrane</location>
        <topology evidence="1">Multi-pass membrane protein</topology>
    </subcellularLocation>
</comment>
<feature type="transmembrane region" description="Helical" evidence="8">
    <location>
        <begin position="52"/>
        <end position="80"/>
    </location>
</feature>
<dbReference type="Proteomes" id="UP000324351">
    <property type="component" value="Unassembled WGS sequence"/>
</dbReference>
<keyword evidence="5 8" id="KW-0812">Transmembrane</keyword>
<feature type="transmembrane region" description="Helical" evidence="8">
    <location>
        <begin position="86"/>
        <end position="107"/>
    </location>
</feature>
<sequence length="298" mass="33018">MDAAREAHAAAIESVPLVAPSAGNGLLAVFQRRYLLRLLVKREISARYQGSFLGLLWSYIGPLCQFFVYWFVIGTILGLHDQVENFGIHVFSGLIVVHFFTETFGAGTRSIVRNKSIVVKLPLPREMFPVASMLVSLFHVLPQLLILTVACLFYGWVPDALGMAALGLGLFIAMTLGTAGALMFSAANVYFRDFSKVVDLLHLFVRFSVPMIYPYSLVDKRFGSAAQYYLFNPLADCVLLIQRAFWVGTTPDPDHTIRTDLPANLMIWGLSVAGVSLVLLVIGQLVFSKLESKIPERL</sequence>
<evidence type="ECO:0000256" key="1">
    <source>
        <dbReference type="ARBA" id="ARBA00004429"/>
    </source>
</evidence>
<comment type="caution">
    <text evidence="10">The sequence shown here is derived from an EMBL/GenBank/DDBJ whole genome shotgun (WGS) entry which is preliminary data.</text>
</comment>
<dbReference type="Pfam" id="PF01061">
    <property type="entry name" value="ABC2_membrane"/>
    <property type="match status" value="1"/>
</dbReference>
<dbReference type="InterPro" id="IPR013525">
    <property type="entry name" value="ABC2_TM"/>
</dbReference>
<proteinExistence type="inferred from homology"/>
<evidence type="ECO:0000256" key="7">
    <source>
        <dbReference type="ARBA" id="ARBA00023136"/>
    </source>
</evidence>
<feature type="domain" description="ABC-2 type transporter transmembrane" evidence="9">
    <location>
        <begin position="35"/>
        <end position="234"/>
    </location>
</feature>
<reference evidence="10 11" key="2">
    <citation type="submission" date="2019-09" db="EMBL/GenBank/DDBJ databases">
        <authorList>
            <person name="Jin C."/>
        </authorList>
    </citation>
    <scope>NUCLEOTIDE SEQUENCE [LARGE SCALE GENOMIC DNA]</scope>
    <source>
        <strain evidence="10 11">BN140041</strain>
    </source>
</reference>
<dbReference type="GO" id="GO:0140359">
    <property type="term" value="F:ABC-type transporter activity"/>
    <property type="evidence" value="ECO:0007669"/>
    <property type="project" value="InterPro"/>
</dbReference>
<keyword evidence="11" id="KW-1185">Reference proteome</keyword>
<comment type="similarity">
    <text evidence="2">Belongs to the ABC-2 integral membrane protein family.</text>
</comment>
<evidence type="ECO:0000313" key="11">
    <source>
        <dbReference type="Proteomes" id="UP000324351"/>
    </source>
</evidence>
<name>A0A5B1M691_9ACTN</name>
<evidence type="ECO:0000313" key="10">
    <source>
        <dbReference type="EMBL" id="KAA1427998.1"/>
    </source>
</evidence>
<keyword evidence="7 8" id="KW-0472">Membrane</keyword>
<protein>
    <submittedName>
        <fullName evidence="10">ABC transporter</fullName>
    </submittedName>
</protein>
<feature type="transmembrane region" description="Helical" evidence="8">
    <location>
        <begin position="265"/>
        <end position="287"/>
    </location>
</feature>
<dbReference type="PANTHER" id="PTHR30413:SF8">
    <property type="entry name" value="TRANSPORT PERMEASE PROTEIN"/>
    <property type="match status" value="1"/>
</dbReference>
<reference evidence="10 11" key="1">
    <citation type="submission" date="2019-09" db="EMBL/GenBank/DDBJ databases">
        <title>Nocardioides panacisoli sp. nov., isolated from the soil of a ginseng field.</title>
        <authorList>
            <person name="Cho C."/>
        </authorList>
    </citation>
    <scope>NUCLEOTIDE SEQUENCE [LARGE SCALE GENOMIC DNA]</scope>
    <source>
        <strain evidence="10 11">BN140041</strain>
    </source>
</reference>
<dbReference type="EMBL" id="VUJW01000003">
    <property type="protein sequence ID" value="KAA1427998.1"/>
    <property type="molecule type" value="Genomic_DNA"/>
</dbReference>
<feature type="transmembrane region" description="Helical" evidence="8">
    <location>
        <begin position="128"/>
        <end position="157"/>
    </location>
</feature>
<dbReference type="PANTHER" id="PTHR30413">
    <property type="entry name" value="INNER MEMBRANE TRANSPORT PERMEASE"/>
    <property type="match status" value="1"/>
</dbReference>
<organism evidence="10 11">
    <name type="scientific">Nocardioides antri</name>
    <dbReference type="NCBI Taxonomy" id="2607659"/>
    <lineage>
        <taxon>Bacteria</taxon>
        <taxon>Bacillati</taxon>
        <taxon>Actinomycetota</taxon>
        <taxon>Actinomycetes</taxon>
        <taxon>Propionibacteriales</taxon>
        <taxon>Nocardioidaceae</taxon>
        <taxon>Nocardioides</taxon>
    </lineage>
</organism>
<keyword evidence="6 8" id="KW-1133">Transmembrane helix</keyword>
<keyword evidence="4" id="KW-1003">Cell membrane</keyword>
<keyword evidence="3" id="KW-0813">Transport</keyword>
<gene>
    <name evidence="10" type="ORF">F0U47_06255</name>
</gene>
<dbReference type="GO" id="GO:0015920">
    <property type="term" value="P:lipopolysaccharide transport"/>
    <property type="evidence" value="ECO:0007669"/>
    <property type="project" value="TreeGrafter"/>
</dbReference>